<dbReference type="PANTHER" id="PTHR12128:SF66">
    <property type="entry name" value="4-HYDROXY-2-OXOGLUTARATE ALDOLASE, MITOCHONDRIAL"/>
    <property type="match status" value="1"/>
</dbReference>
<dbReference type="GO" id="GO:0008840">
    <property type="term" value="F:4-hydroxy-tetrahydrodipicolinate synthase activity"/>
    <property type="evidence" value="ECO:0007669"/>
    <property type="project" value="UniProtKB-EC"/>
</dbReference>
<dbReference type="HAMAP" id="MF_00418">
    <property type="entry name" value="DapA"/>
    <property type="match status" value="1"/>
</dbReference>
<dbReference type="SUPFAM" id="SSF51569">
    <property type="entry name" value="Aldolase"/>
    <property type="match status" value="1"/>
</dbReference>
<dbReference type="Proteomes" id="UP001243717">
    <property type="component" value="Unassembled WGS sequence"/>
</dbReference>
<evidence type="ECO:0000256" key="4">
    <source>
        <dbReference type="ARBA" id="ARBA00012086"/>
    </source>
</evidence>
<evidence type="ECO:0000256" key="9">
    <source>
        <dbReference type="ARBA" id="ARBA00023239"/>
    </source>
</evidence>
<comment type="subcellular location">
    <subcellularLocation>
        <location evidence="12">Cytoplasm</location>
    </subcellularLocation>
</comment>
<dbReference type="EC" id="4.3.3.7" evidence="4 12"/>
<evidence type="ECO:0000256" key="10">
    <source>
        <dbReference type="ARBA" id="ARBA00023270"/>
    </source>
</evidence>
<keyword evidence="10 12" id="KW-0704">Schiff base</keyword>
<feature type="site" description="Part of a proton relay during catalysis" evidence="12">
    <location>
        <position position="110"/>
    </location>
</feature>
<comment type="caution">
    <text evidence="12">Was originally thought to be a dihydrodipicolinate synthase (DHDPS), catalyzing the condensation of (S)-aspartate-beta-semialdehyde [(S)-ASA] and pyruvate to dihydrodipicolinate (DHDP). However, it was shown in E.coli that the product of the enzymatic reaction is not dihydrodipicolinate but in fact (4S)-4-hydroxy-2,3,4,5-tetrahydro-(2S)-dipicolinic acid (HTPA), and that the consecutive dehydration reaction leading to DHDP is not spontaneous but catalyzed by DapB.</text>
</comment>
<keyword evidence="5 12" id="KW-0963">Cytoplasm</keyword>
<evidence type="ECO:0000256" key="8">
    <source>
        <dbReference type="ARBA" id="ARBA00023154"/>
    </source>
</evidence>
<dbReference type="RefSeq" id="WP_308985459.1">
    <property type="nucleotide sequence ID" value="NZ_JARXIC010000017.1"/>
</dbReference>
<evidence type="ECO:0000256" key="13">
    <source>
        <dbReference type="PIRNR" id="PIRNR001365"/>
    </source>
</evidence>
<evidence type="ECO:0000256" key="3">
    <source>
        <dbReference type="ARBA" id="ARBA00007592"/>
    </source>
</evidence>
<name>A0ABU1AJP8_9BACT</name>
<dbReference type="InterPro" id="IPR020624">
    <property type="entry name" value="Schiff_base-form_aldolases_CS"/>
</dbReference>
<evidence type="ECO:0000256" key="7">
    <source>
        <dbReference type="ARBA" id="ARBA00022915"/>
    </source>
</evidence>
<gene>
    <name evidence="12 14" type="primary">dapA</name>
    <name evidence="14" type="ORF">QEH59_11215</name>
</gene>
<evidence type="ECO:0000256" key="12">
    <source>
        <dbReference type="HAMAP-Rule" id="MF_00418"/>
    </source>
</evidence>
<comment type="subunit">
    <text evidence="12">Homotetramer; dimer of dimers.</text>
</comment>
<proteinExistence type="inferred from homology"/>
<evidence type="ECO:0000256" key="11">
    <source>
        <dbReference type="ARBA" id="ARBA00047836"/>
    </source>
</evidence>
<evidence type="ECO:0000256" key="1">
    <source>
        <dbReference type="ARBA" id="ARBA00003294"/>
    </source>
</evidence>
<keyword evidence="6 12" id="KW-0028">Amino-acid biosynthesis</keyword>
<keyword evidence="8 12" id="KW-0457">Lysine biosynthesis</keyword>
<dbReference type="SMART" id="SM01130">
    <property type="entry name" value="DHDPS"/>
    <property type="match status" value="1"/>
</dbReference>
<protein>
    <recommendedName>
        <fullName evidence="4 12">4-hydroxy-tetrahydrodipicolinate synthase</fullName>
        <shortName evidence="12">HTPA synthase</shortName>
        <ecNumber evidence="4 12">4.3.3.7</ecNumber>
    </recommendedName>
</protein>
<dbReference type="PANTHER" id="PTHR12128">
    <property type="entry name" value="DIHYDRODIPICOLINATE SYNTHASE"/>
    <property type="match status" value="1"/>
</dbReference>
<evidence type="ECO:0000256" key="5">
    <source>
        <dbReference type="ARBA" id="ARBA00022490"/>
    </source>
</evidence>
<comment type="similarity">
    <text evidence="3 12 13">Belongs to the DapA family.</text>
</comment>
<dbReference type="Gene3D" id="3.20.20.70">
    <property type="entry name" value="Aldolase class I"/>
    <property type="match status" value="1"/>
</dbReference>
<comment type="pathway">
    <text evidence="2 12">Amino-acid biosynthesis; L-lysine biosynthesis via DAP pathway; (S)-tetrahydrodipicolinate from L-aspartate: step 3/4.</text>
</comment>
<dbReference type="PROSITE" id="PS00665">
    <property type="entry name" value="DHDPS_1"/>
    <property type="match status" value="1"/>
</dbReference>
<evidence type="ECO:0000313" key="14">
    <source>
        <dbReference type="EMBL" id="MDQ8194998.1"/>
    </source>
</evidence>
<dbReference type="InterPro" id="IPR013785">
    <property type="entry name" value="Aldolase_TIM"/>
</dbReference>
<accession>A0ABU1AJP8</accession>
<feature type="active site" description="Proton donor/acceptor" evidence="12">
    <location>
        <position position="136"/>
    </location>
</feature>
<evidence type="ECO:0000313" key="15">
    <source>
        <dbReference type="Proteomes" id="UP001243717"/>
    </source>
</evidence>
<dbReference type="CDD" id="cd00950">
    <property type="entry name" value="DHDPS"/>
    <property type="match status" value="1"/>
</dbReference>
<feature type="binding site" evidence="12">
    <location>
        <position position="207"/>
    </location>
    <ligand>
        <name>pyruvate</name>
        <dbReference type="ChEBI" id="CHEBI:15361"/>
    </ligand>
</feature>
<comment type="caution">
    <text evidence="14">The sequence shown here is derived from an EMBL/GenBank/DDBJ whole genome shotgun (WGS) entry which is preliminary data.</text>
</comment>
<evidence type="ECO:0000256" key="2">
    <source>
        <dbReference type="ARBA" id="ARBA00005120"/>
    </source>
</evidence>
<comment type="function">
    <text evidence="1 12">Catalyzes the condensation of (S)-aspartate-beta-semialdehyde [(S)-ASA] and pyruvate to 4-hydroxy-tetrahydrodipicolinate (HTPA).</text>
</comment>
<keyword evidence="15" id="KW-1185">Reference proteome</keyword>
<comment type="catalytic activity">
    <reaction evidence="11 12">
        <text>L-aspartate 4-semialdehyde + pyruvate = (2S,4S)-4-hydroxy-2,3,4,5-tetrahydrodipicolinate + H2O + H(+)</text>
        <dbReference type="Rhea" id="RHEA:34171"/>
        <dbReference type="ChEBI" id="CHEBI:15361"/>
        <dbReference type="ChEBI" id="CHEBI:15377"/>
        <dbReference type="ChEBI" id="CHEBI:15378"/>
        <dbReference type="ChEBI" id="CHEBI:67139"/>
        <dbReference type="ChEBI" id="CHEBI:537519"/>
        <dbReference type="EC" id="4.3.3.7"/>
    </reaction>
</comment>
<feature type="site" description="Part of a proton relay during catalysis" evidence="12">
    <location>
        <position position="47"/>
    </location>
</feature>
<dbReference type="InterPro" id="IPR005263">
    <property type="entry name" value="DapA"/>
</dbReference>
<sequence>MKTNQFSGVFTALATPMLAGKVAYADLEKLIAHQLAGGIDGLVSVGTTGESPTLDHAEHIEVIQATVQAAAGKVPVYAGTGSNSTSEAVMLTQRADKAGADGFLVVAPYYNKPSQAGLLQHFSKIAESTEKPIILYSIPSRCGIEISVDVTARLYEKYPHVCCMKAAEGSCDKVTEYVRALGPDYAVMSGDDALTLPFMSAGATGVISVASNLIVSPLVEMVKAANKNDYISARETFLKYYPFFKAIFTEPNPVPIKYALKQAGIIESDEVRLPLSQITNETCALLQPLLAELALLNA</sequence>
<feature type="binding site" evidence="12">
    <location>
        <position position="48"/>
    </location>
    <ligand>
        <name>pyruvate</name>
        <dbReference type="ChEBI" id="CHEBI:15361"/>
    </ligand>
</feature>
<dbReference type="EMBL" id="JARXIC010000017">
    <property type="protein sequence ID" value="MDQ8194998.1"/>
    <property type="molecule type" value="Genomic_DNA"/>
</dbReference>
<dbReference type="PIRSF" id="PIRSF001365">
    <property type="entry name" value="DHDPS"/>
    <property type="match status" value="1"/>
</dbReference>
<dbReference type="Pfam" id="PF00701">
    <property type="entry name" value="DHDPS"/>
    <property type="match status" value="1"/>
</dbReference>
<organism evidence="14 15">
    <name type="scientific">Thalassobacterium sedimentorum</name>
    <dbReference type="NCBI Taxonomy" id="3041258"/>
    <lineage>
        <taxon>Bacteria</taxon>
        <taxon>Pseudomonadati</taxon>
        <taxon>Verrucomicrobiota</taxon>
        <taxon>Opitutia</taxon>
        <taxon>Puniceicoccales</taxon>
        <taxon>Coraliomargaritaceae</taxon>
        <taxon>Thalassobacterium</taxon>
    </lineage>
</organism>
<reference evidence="14 15" key="1">
    <citation type="submission" date="2023-04" db="EMBL/GenBank/DDBJ databases">
        <title>A novel bacteria isolated from coastal sediment.</title>
        <authorList>
            <person name="Liu X.-J."/>
            <person name="Du Z.-J."/>
        </authorList>
    </citation>
    <scope>NUCLEOTIDE SEQUENCE [LARGE SCALE GENOMIC DNA]</scope>
    <source>
        <strain evidence="14 15">SDUM461004</strain>
    </source>
</reference>
<dbReference type="InterPro" id="IPR002220">
    <property type="entry name" value="DapA-like"/>
</dbReference>
<evidence type="ECO:0000256" key="6">
    <source>
        <dbReference type="ARBA" id="ARBA00022605"/>
    </source>
</evidence>
<keyword evidence="9 12" id="KW-0456">Lyase</keyword>
<keyword evidence="7 12" id="KW-0220">Diaminopimelate biosynthesis</keyword>
<dbReference type="NCBIfam" id="TIGR00674">
    <property type="entry name" value="dapA"/>
    <property type="match status" value="1"/>
</dbReference>
<dbReference type="PRINTS" id="PR00146">
    <property type="entry name" value="DHPICSNTHASE"/>
</dbReference>
<feature type="active site" description="Schiff-base intermediate with substrate" evidence="12">
    <location>
        <position position="165"/>
    </location>
</feature>